<reference evidence="1 2" key="1">
    <citation type="submission" date="2017-04" db="EMBL/GenBank/DDBJ databases">
        <title>A new member of the family Flavobacteriaceae isolated from ascidians.</title>
        <authorList>
            <person name="Chen L."/>
        </authorList>
    </citation>
    <scope>NUCLEOTIDE SEQUENCE [LARGE SCALE GENOMIC DNA]</scope>
    <source>
        <strain evidence="1 2">HQA918</strain>
    </source>
</reference>
<evidence type="ECO:0000313" key="2">
    <source>
        <dbReference type="Proteomes" id="UP000219559"/>
    </source>
</evidence>
<gene>
    <name evidence="1" type="ORF">B7P33_16340</name>
</gene>
<sequence>MVRKSILDAEISEIQIDAEQCFRLEVVTHKGDELVLTAQMEGEYQNDLELTMKRDGNVLHLATRFDPFFRHPNDKLSAHKVVSIVLSVLLPEHKSVKIKGKDTQTQISGAFEGLFVRLADGNCSLEGQVTTGKIQTVTGHIELVGPQPLSAVETKYGETIEGPVKLLEQGLELRSVSGNIVLQDF</sequence>
<comment type="caution">
    <text evidence="1">The sequence shown here is derived from an EMBL/GenBank/DDBJ whole genome shotgun (WGS) entry which is preliminary data.</text>
</comment>
<dbReference type="EMBL" id="NBWU01000007">
    <property type="protein sequence ID" value="PCE62848.1"/>
    <property type="molecule type" value="Genomic_DNA"/>
</dbReference>
<dbReference type="OrthoDB" id="1144071at2"/>
<dbReference type="Proteomes" id="UP000219559">
    <property type="component" value="Unassembled WGS sequence"/>
</dbReference>
<keyword evidence="2" id="KW-1185">Reference proteome</keyword>
<evidence type="ECO:0000313" key="1">
    <source>
        <dbReference type="EMBL" id="PCE62848.1"/>
    </source>
</evidence>
<evidence type="ECO:0008006" key="3">
    <source>
        <dbReference type="Google" id="ProtNLM"/>
    </source>
</evidence>
<organism evidence="1 2">
    <name type="scientific">Sediminicola luteus</name>
    <dbReference type="NCBI Taxonomy" id="319238"/>
    <lineage>
        <taxon>Bacteria</taxon>
        <taxon>Pseudomonadati</taxon>
        <taxon>Bacteroidota</taxon>
        <taxon>Flavobacteriia</taxon>
        <taxon>Flavobacteriales</taxon>
        <taxon>Flavobacteriaceae</taxon>
        <taxon>Sediminicola</taxon>
    </lineage>
</organism>
<dbReference type="AlphaFoldDB" id="A0A2A4G4E3"/>
<protein>
    <recommendedName>
        <fullName evidence="3">Adhesin domain-containing protein</fullName>
    </recommendedName>
</protein>
<name>A0A2A4G4E3_9FLAO</name>
<proteinExistence type="predicted"/>
<dbReference type="RefSeq" id="WP_097440957.1">
    <property type="nucleotide sequence ID" value="NZ_KZ300477.1"/>
</dbReference>
<accession>A0A2A4G4E3</accession>